<proteinExistence type="predicted"/>
<dbReference type="RefSeq" id="WP_148544637.1">
    <property type="nucleotide sequence ID" value="NZ_VSDQ01000718.1"/>
</dbReference>
<reference evidence="1 2" key="1">
    <citation type="submission" date="2019-08" db="EMBL/GenBank/DDBJ databases">
        <title>Seonamhaeicola sediminis sp. nov., isolated from marine sediment.</title>
        <authorList>
            <person name="Cao W.R."/>
        </authorList>
    </citation>
    <scope>NUCLEOTIDE SEQUENCE [LARGE SCALE GENOMIC DNA]</scope>
    <source>
        <strain evidence="1 2">B011</strain>
    </source>
</reference>
<name>A0A5D0HK06_9FLAO</name>
<comment type="caution">
    <text evidence="1">The sequence shown here is derived from an EMBL/GenBank/DDBJ whole genome shotgun (WGS) entry which is preliminary data.</text>
</comment>
<dbReference type="EMBL" id="VSDQ01000718">
    <property type="protein sequence ID" value="TYA71651.1"/>
    <property type="molecule type" value="Genomic_DNA"/>
</dbReference>
<evidence type="ECO:0000313" key="2">
    <source>
        <dbReference type="Proteomes" id="UP000323930"/>
    </source>
</evidence>
<sequence length="145" mass="16573">MKNSVIIIFFLLSTSFCFSQKSITWDDLAGVEFKKKYFPEYDDYFMYPVFGETVIKLDGARISITGYFLHISPKDKLYMLSKAPMASCFFCGVGGPETAIELQFEARQELKTDDIVSVTGRLKLNADDVDHFNYILTDCEVKLVK</sequence>
<evidence type="ECO:0008006" key="3">
    <source>
        <dbReference type="Google" id="ProtNLM"/>
    </source>
</evidence>
<dbReference type="AlphaFoldDB" id="A0A5D0HK06"/>
<dbReference type="Proteomes" id="UP000323930">
    <property type="component" value="Unassembled WGS sequence"/>
</dbReference>
<accession>A0A5D0HK06</accession>
<keyword evidence="2" id="KW-1185">Reference proteome</keyword>
<protein>
    <recommendedName>
        <fullName evidence="3">DUF3299 domain-containing protein</fullName>
    </recommendedName>
</protein>
<gene>
    <name evidence="1" type="ORF">FUA24_18975</name>
</gene>
<evidence type="ECO:0000313" key="1">
    <source>
        <dbReference type="EMBL" id="TYA71651.1"/>
    </source>
</evidence>
<dbReference type="OrthoDB" id="1348500at2"/>
<organism evidence="1 2">
    <name type="scientific">Seonamhaeicola marinus</name>
    <dbReference type="NCBI Taxonomy" id="1912246"/>
    <lineage>
        <taxon>Bacteria</taxon>
        <taxon>Pseudomonadati</taxon>
        <taxon>Bacteroidota</taxon>
        <taxon>Flavobacteriia</taxon>
        <taxon>Flavobacteriales</taxon>
        <taxon>Flavobacteriaceae</taxon>
    </lineage>
</organism>